<evidence type="ECO:0000313" key="2">
    <source>
        <dbReference type="Proteomes" id="UP000053424"/>
    </source>
</evidence>
<organism evidence="1 2">
    <name type="scientific">Hebeloma cylindrosporum</name>
    <dbReference type="NCBI Taxonomy" id="76867"/>
    <lineage>
        <taxon>Eukaryota</taxon>
        <taxon>Fungi</taxon>
        <taxon>Dikarya</taxon>
        <taxon>Basidiomycota</taxon>
        <taxon>Agaricomycotina</taxon>
        <taxon>Agaricomycetes</taxon>
        <taxon>Agaricomycetidae</taxon>
        <taxon>Agaricales</taxon>
        <taxon>Agaricineae</taxon>
        <taxon>Hymenogastraceae</taxon>
        <taxon>Hebeloma</taxon>
    </lineage>
</organism>
<reference evidence="1 2" key="1">
    <citation type="submission" date="2014-04" db="EMBL/GenBank/DDBJ databases">
        <authorList>
            <consortium name="DOE Joint Genome Institute"/>
            <person name="Kuo A."/>
            <person name="Gay G."/>
            <person name="Dore J."/>
            <person name="Kohler A."/>
            <person name="Nagy L.G."/>
            <person name="Floudas D."/>
            <person name="Copeland A."/>
            <person name="Barry K.W."/>
            <person name="Cichocki N."/>
            <person name="Veneault-Fourrey C."/>
            <person name="LaButti K."/>
            <person name="Lindquist E.A."/>
            <person name="Lipzen A."/>
            <person name="Lundell T."/>
            <person name="Morin E."/>
            <person name="Murat C."/>
            <person name="Sun H."/>
            <person name="Tunlid A."/>
            <person name="Henrissat B."/>
            <person name="Grigoriev I.V."/>
            <person name="Hibbett D.S."/>
            <person name="Martin F."/>
            <person name="Nordberg H.P."/>
            <person name="Cantor M.N."/>
            <person name="Hua S.X."/>
        </authorList>
    </citation>
    <scope>NUCLEOTIDE SEQUENCE [LARGE SCALE GENOMIC DNA]</scope>
    <source>
        <strain evidence="2">h7</strain>
    </source>
</reference>
<dbReference type="Proteomes" id="UP000053424">
    <property type="component" value="Unassembled WGS sequence"/>
</dbReference>
<keyword evidence="2" id="KW-1185">Reference proteome</keyword>
<gene>
    <name evidence="1" type="ORF">M413DRAFT_449614</name>
</gene>
<protein>
    <submittedName>
        <fullName evidence="1">Uncharacterized protein</fullName>
    </submittedName>
</protein>
<dbReference type="EMBL" id="KN831816">
    <property type="protein sequence ID" value="KIM35649.1"/>
    <property type="molecule type" value="Genomic_DNA"/>
</dbReference>
<reference evidence="2" key="2">
    <citation type="submission" date="2015-01" db="EMBL/GenBank/DDBJ databases">
        <title>Evolutionary Origins and Diversification of the Mycorrhizal Mutualists.</title>
        <authorList>
            <consortium name="DOE Joint Genome Institute"/>
            <consortium name="Mycorrhizal Genomics Consortium"/>
            <person name="Kohler A."/>
            <person name="Kuo A."/>
            <person name="Nagy L.G."/>
            <person name="Floudas D."/>
            <person name="Copeland A."/>
            <person name="Barry K.W."/>
            <person name="Cichocki N."/>
            <person name="Veneault-Fourrey C."/>
            <person name="LaButti K."/>
            <person name="Lindquist E.A."/>
            <person name="Lipzen A."/>
            <person name="Lundell T."/>
            <person name="Morin E."/>
            <person name="Murat C."/>
            <person name="Riley R."/>
            <person name="Ohm R."/>
            <person name="Sun H."/>
            <person name="Tunlid A."/>
            <person name="Henrissat B."/>
            <person name="Grigoriev I.V."/>
            <person name="Hibbett D.S."/>
            <person name="Martin F."/>
        </authorList>
    </citation>
    <scope>NUCLEOTIDE SEQUENCE [LARGE SCALE GENOMIC DNA]</scope>
    <source>
        <strain evidence="2">h7</strain>
    </source>
</reference>
<dbReference type="HOGENOM" id="CLU_2564617_0_0_1"/>
<proteinExistence type="predicted"/>
<feature type="non-terminal residue" evidence="1">
    <location>
        <position position="82"/>
    </location>
</feature>
<evidence type="ECO:0000313" key="1">
    <source>
        <dbReference type="EMBL" id="KIM35649.1"/>
    </source>
</evidence>
<accession>A0A0C3BUB7</accession>
<sequence>MNLFPVIVDPIPSNEDPSVPLAARGANFDITNMISTGSANYEALRERLESLIEMTELFMGIGEGEVAQAEEGNQNEAIEIDD</sequence>
<name>A0A0C3BUB7_HEBCY</name>
<dbReference type="AlphaFoldDB" id="A0A0C3BUB7"/>